<accession>A0A2X1LJ69</accession>
<name>A0A2X1LJ69_ECOLX</name>
<organism evidence="1 3">
    <name type="scientific">Escherichia coli</name>
    <dbReference type="NCBI Taxonomy" id="562"/>
    <lineage>
        <taxon>Bacteria</taxon>
        <taxon>Pseudomonadati</taxon>
        <taxon>Pseudomonadota</taxon>
        <taxon>Gammaproteobacteria</taxon>
        <taxon>Enterobacterales</taxon>
        <taxon>Enterobacteriaceae</taxon>
        <taxon>Escherichia</taxon>
    </lineage>
</organism>
<dbReference type="Pfam" id="PF07278">
    <property type="entry name" value="DUF1441"/>
    <property type="match status" value="1"/>
</dbReference>
<proteinExistence type="predicted"/>
<dbReference type="Proteomes" id="UP000254428">
    <property type="component" value="Unassembled WGS sequence"/>
</dbReference>
<reference evidence="3 4" key="1">
    <citation type="submission" date="2018-06" db="EMBL/GenBank/DDBJ databases">
        <authorList>
            <consortium name="Pathogen Informatics"/>
            <person name="Doyle S."/>
        </authorList>
    </citation>
    <scope>NUCLEOTIDE SEQUENCE [LARGE SCALE GENOMIC DNA]</scope>
    <source>
        <strain evidence="1 3">NCTC11126</strain>
        <strain evidence="2 4">NCTC11341</strain>
    </source>
</reference>
<dbReference type="Proteomes" id="UP000250561">
    <property type="component" value="Unassembled WGS sequence"/>
</dbReference>
<dbReference type="InterPro" id="IPR009901">
    <property type="entry name" value="Phage_VT1-Sakai_H0025"/>
</dbReference>
<dbReference type="EMBL" id="UGBT01000002">
    <property type="protein sequence ID" value="STH68895.1"/>
    <property type="molecule type" value="Genomic_DNA"/>
</dbReference>
<evidence type="ECO:0000313" key="4">
    <source>
        <dbReference type="Proteomes" id="UP000254428"/>
    </source>
</evidence>
<evidence type="ECO:0000313" key="2">
    <source>
        <dbReference type="EMBL" id="STH68895.1"/>
    </source>
</evidence>
<gene>
    <name evidence="1" type="ORF">NCTC11126_03807</name>
    <name evidence="2" type="ORF">NCTC11341_00387</name>
</gene>
<protein>
    <submittedName>
        <fullName evidence="1">Prophage protein</fullName>
    </submittedName>
</protein>
<evidence type="ECO:0000313" key="1">
    <source>
        <dbReference type="EMBL" id="SPW48345.1"/>
    </source>
</evidence>
<evidence type="ECO:0000313" key="3">
    <source>
        <dbReference type="Proteomes" id="UP000250561"/>
    </source>
</evidence>
<dbReference type="AlphaFoldDB" id="A0A2X1LJ69"/>
<sequence length="55" mass="6166">MQVLETLPDILERDCGLQPAAVSRVQSIIDDLRDQIALRVTEAGADDEEELQQEE</sequence>
<dbReference type="EMBL" id="UARS01000007">
    <property type="protein sequence ID" value="SPW48345.1"/>
    <property type="molecule type" value="Genomic_DNA"/>
</dbReference>